<protein>
    <submittedName>
        <fullName evidence="1">DUF2863 family protein</fullName>
    </submittedName>
</protein>
<sequence length="469" mass="52209">MCRETFHSATVAAIQEGCKLGDELSKVRRSENPLLHCSNRPAGDMRGGSEAKACGIQWIFPFMTKKIKASIKAPLEKNAHGHEERDDALTDKLIELAIELRDVDLYATLNDDKTKALAVLRKTVRKCLQNAREQALDEALETVYEKDVKAYHVLRESVEEQAGTILLRRDSGPELEVNAFAVPMFVHTQGGLHTDQCFQDGDAFEQLRASFIEHGLESRHASVVLVSHAYHPDEMDRIGYCHLNAMVQEAADAMTRKKASMADAIVRSLSGWPPSGFAPDDQAVELRFLVGFALKPADDPFYRVPEKAAAADRYFEARAERFRKWTQQVTPLLQRCLVTDGREVRIDFLYQDLFHGAREAALIELSVLRVLTEVRDLFETQGNGATDVEAVIGPVDSDEESLLRVNLSRSAGNADLGYAERLLSRTESMESAIDDIADGLTAMGIVEVKIASAFDSEGCPNSVRPYRKR</sequence>
<evidence type="ECO:0000313" key="2">
    <source>
        <dbReference type="Proteomes" id="UP001352263"/>
    </source>
</evidence>
<dbReference type="Pfam" id="PF11062">
    <property type="entry name" value="DUF2863"/>
    <property type="match status" value="1"/>
</dbReference>
<name>A0ABU6JAW8_9BURK</name>
<evidence type="ECO:0000313" key="1">
    <source>
        <dbReference type="EMBL" id="MEC4720781.1"/>
    </source>
</evidence>
<dbReference type="Proteomes" id="UP001352263">
    <property type="component" value="Unassembled WGS sequence"/>
</dbReference>
<proteinExistence type="predicted"/>
<dbReference type="InterPro" id="IPR021292">
    <property type="entry name" value="DUF2863"/>
</dbReference>
<dbReference type="RefSeq" id="WP_326507496.1">
    <property type="nucleotide sequence ID" value="NZ_JAWIIV010000013.1"/>
</dbReference>
<keyword evidence="2" id="KW-1185">Reference proteome</keyword>
<gene>
    <name evidence="1" type="ORF">RY831_16575</name>
</gene>
<accession>A0ABU6JAW8</accession>
<comment type="caution">
    <text evidence="1">The sequence shown here is derived from an EMBL/GenBank/DDBJ whole genome shotgun (WGS) entry which is preliminary data.</text>
</comment>
<dbReference type="EMBL" id="JAWIIV010000013">
    <property type="protein sequence ID" value="MEC4720781.1"/>
    <property type="molecule type" value="Genomic_DNA"/>
</dbReference>
<organism evidence="1 2">
    <name type="scientific">Noviherbaspirillum album</name>
    <dbReference type="NCBI Taxonomy" id="3080276"/>
    <lineage>
        <taxon>Bacteria</taxon>
        <taxon>Pseudomonadati</taxon>
        <taxon>Pseudomonadota</taxon>
        <taxon>Betaproteobacteria</taxon>
        <taxon>Burkholderiales</taxon>
        <taxon>Oxalobacteraceae</taxon>
        <taxon>Noviherbaspirillum</taxon>
    </lineage>
</organism>
<reference evidence="1 2" key="1">
    <citation type="submission" date="2023-10" db="EMBL/GenBank/DDBJ databases">
        <title>Noviherbaspirillum sp. CPCC 100848 genome assembly.</title>
        <authorList>
            <person name="Li X.Y."/>
            <person name="Fang X.M."/>
        </authorList>
    </citation>
    <scope>NUCLEOTIDE SEQUENCE [LARGE SCALE GENOMIC DNA]</scope>
    <source>
        <strain evidence="1 2">CPCC 100848</strain>
    </source>
</reference>